<dbReference type="EMBL" id="AP019376">
    <property type="protein sequence ID" value="BBH87047.1"/>
    <property type="molecule type" value="Genomic_DNA"/>
</dbReference>
<dbReference type="SUPFAM" id="SSF47598">
    <property type="entry name" value="Ribbon-helix-helix"/>
    <property type="match status" value="1"/>
</dbReference>
<dbReference type="AlphaFoldDB" id="A0A455SF08"/>
<dbReference type="GO" id="GO:0006355">
    <property type="term" value="P:regulation of DNA-templated transcription"/>
    <property type="evidence" value="ECO:0007669"/>
    <property type="project" value="InterPro"/>
</dbReference>
<proteinExistence type="predicted"/>
<accession>A0A455SF08</accession>
<gene>
    <name evidence="1" type="ORF">KTC_17980</name>
</gene>
<evidence type="ECO:0000313" key="1">
    <source>
        <dbReference type="EMBL" id="BBH87047.1"/>
    </source>
</evidence>
<name>A0A455SF08_9CHLR</name>
<organism evidence="1">
    <name type="scientific">Thermosporothrix sp. COM3</name>
    <dbReference type="NCBI Taxonomy" id="2490863"/>
    <lineage>
        <taxon>Bacteria</taxon>
        <taxon>Bacillati</taxon>
        <taxon>Chloroflexota</taxon>
        <taxon>Ktedonobacteria</taxon>
        <taxon>Ktedonobacterales</taxon>
        <taxon>Thermosporotrichaceae</taxon>
        <taxon>Thermosporothrix</taxon>
    </lineage>
</organism>
<reference evidence="1" key="1">
    <citation type="submission" date="2018-12" db="EMBL/GenBank/DDBJ databases">
        <title>Novel natural products biosynthetic potential of the class Ktedonobacteria.</title>
        <authorList>
            <person name="Zheng Y."/>
            <person name="Saitou A."/>
            <person name="Wang C.M."/>
            <person name="Toyoda A."/>
            <person name="Minakuchi Y."/>
            <person name="Sekiguchi Y."/>
            <person name="Ueda K."/>
            <person name="Takano H."/>
            <person name="Sakai Y."/>
            <person name="Yokota A."/>
            <person name="Yabe S."/>
        </authorList>
    </citation>
    <scope>NUCLEOTIDE SEQUENCE</scope>
    <source>
        <strain evidence="1">COM3</strain>
    </source>
</reference>
<protein>
    <submittedName>
        <fullName evidence="1">Uncharacterized protein</fullName>
    </submittedName>
</protein>
<sequence length="88" mass="9774">MVLNPCKNGTIDTQKKVIAINTRYPHEVYEAMKQLAAAHGRSFHGGVVRALREYIKQYQQGRGKDVNQGVYVSLVPDPAATCARNPHP</sequence>
<dbReference type="InterPro" id="IPR010985">
    <property type="entry name" value="Ribbon_hlx_hlx"/>
</dbReference>